<name>A0A0F9CQG4_9ZZZZ</name>
<dbReference type="EMBL" id="LAZR01032261">
    <property type="protein sequence ID" value="KKL51414.1"/>
    <property type="molecule type" value="Genomic_DNA"/>
</dbReference>
<comment type="caution">
    <text evidence="1">The sequence shown here is derived from an EMBL/GenBank/DDBJ whole genome shotgun (WGS) entry which is preliminary data.</text>
</comment>
<sequence>KDKRLFKSLDIDLQKVGISIDFLYGLQSYIGTESKEELLKIDKYITDFKEEKLRKIPTMFLFGKTSRQKTTLTKVLITNLILNKYKNIKFILTEDLLNILYTVDRGSFIEKPEANKKIEEYKNADLLILDDFSKCTIWSQCKDQVKWLFNFLKDYMENICNPIIFTSNSNLKESCDLYHKDKDFYSLLQRNCENRVFEFKDHFQYSSESIDNMFKNKNI</sequence>
<dbReference type="SUPFAM" id="SSF52540">
    <property type="entry name" value="P-loop containing nucleoside triphosphate hydrolases"/>
    <property type="match status" value="1"/>
</dbReference>
<dbReference type="AlphaFoldDB" id="A0A0F9CQG4"/>
<reference evidence="1" key="1">
    <citation type="journal article" date="2015" name="Nature">
        <title>Complex archaea that bridge the gap between prokaryotes and eukaryotes.</title>
        <authorList>
            <person name="Spang A."/>
            <person name="Saw J.H."/>
            <person name="Jorgensen S.L."/>
            <person name="Zaremba-Niedzwiedzka K."/>
            <person name="Martijn J."/>
            <person name="Lind A.E."/>
            <person name="van Eijk R."/>
            <person name="Schleper C."/>
            <person name="Guy L."/>
            <person name="Ettema T.J."/>
        </authorList>
    </citation>
    <scope>NUCLEOTIDE SEQUENCE</scope>
</reference>
<protein>
    <submittedName>
        <fullName evidence="1">Uncharacterized protein</fullName>
    </submittedName>
</protein>
<proteinExistence type="predicted"/>
<gene>
    <name evidence="1" type="ORF">LCGC14_2295760</name>
</gene>
<feature type="non-terminal residue" evidence="1">
    <location>
        <position position="1"/>
    </location>
</feature>
<dbReference type="InterPro" id="IPR027417">
    <property type="entry name" value="P-loop_NTPase"/>
</dbReference>
<accession>A0A0F9CQG4</accession>
<organism evidence="1">
    <name type="scientific">marine sediment metagenome</name>
    <dbReference type="NCBI Taxonomy" id="412755"/>
    <lineage>
        <taxon>unclassified sequences</taxon>
        <taxon>metagenomes</taxon>
        <taxon>ecological metagenomes</taxon>
    </lineage>
</organism>
<evidence type="ECO:0000313" key="1">
    <source>
        <dbReference type="EMBL" id="KKL51414.1"/>
    </source>
</evidence>
<dbReference type="Gene3D" id="3.40.50.300">
    <property type="entry name" value="P-loop containing nucleotide triphosphate hydrolases"/>
    <property type="match status" value="1"/>
</dbReference>